<gene>
    <name evidence="4" type="ORF">AOQ84DRAFT_9899</name>
</gene>
<comment type="similarity">
    <text evidence="1">Belongs to the asteroid family.</text>
</comment>
<evidence type="ECO:0000259" key="3">
    <source>
        <dbReference type="Pfam" id="PF12813"/>
    </source>
</evidence>
<dbReference type="InterPro" id="IPR029060">
    <property type="entry name" value="PIN-like_dom_sf"/>
</dbReference>
<name>A0A8E2END0_9PEZI</name>
<dbReference type="Proteomes" id="UP000250140">
    <property type="component" value="Unassembled WGS sequence"/>
</dbReference>
<dbReference type="AlphaFoldDB" id="A0A8E2END0"/>
<dbReference type="PANTHER" id="PTHR15665">
    <property type="entry name" value="ASTEROID PROTEIN"/>
    <property type="match status" value="1"/>
</dbReference>
<feature type="domain" description="Asteroid" evidence="3">
    <location>
        <begin position="142"/>
        <end position="388"/>
    </location>
</feature>
<sequence>MGIARLITHLEPFASSVQFSLNASTTQPTVTVDGPGLAFHVYNEAQGRSSPPRPSPSYSELGQATLLWLRQLQLHGLRVGAIFFDGFLPASKTNERLSRLQSAVNKLTKFKATYNGSDRVHPGVDFSTSHQPFPARLGPMNSPFLVAAVIEALFASEFSRLTAVVPGEADSWCAEYAKTNGSIVLTGDSDLLVYDLGSHGSVTFFKHIQTSLEPIGTVLNGLRHHPTEIANRLGLTSLLPLAYAVDQERSRSINECIQVARECDTNTLEFKQFAERYAHRKVQQLFTADLDETQQNALQYSLRRIDPRVSELVHQALPSCFIPSGDLQPTKLYIYLPFLIDDPARSSAWSFGNSIRCLGYSIITPAHSPTFWMKEIGRRGQRIAETDYALYPTEKTVAESGHLTRVMCQWANTCQELSIAQMWRLFGIYLICRELLDDNSTMIPSEYIKQLVNCHVSVMNWAFIHLSAQLQAVLYSLRMLRQFTNVFLAASPERVRGTGFINSVAGLNQHLSNLPPLHELFPKEDQNSLQIDDDDAKLTFAITKMYELLGIDETEMSKPDQKAKKKRKPKGEKPEQRNGTLSLEKPLNMYSVLSEN</sequence>
<dbReference type="SUPFAM" id="SSF88723">
    <property type="entry name" value="PIN domain-like"/>
    <property type="match status" value="1"/>
</dbReference>
<feature type="region of interest" description="Disordered" evidence="2">
    <location>
        <begin position="553"/>
        <end position="596"/>
    </location>
</feature>
<dbReference type="EMBL" id="KV751136">
    <property type="protein sequence ID" value="OCL01408.1"/>
    <property type="molecule type" value="Genomic_DNA"/>
</dbReference>
<dbReference type="InterPro" id="IPR026832">
    <property type="entry name" value="Asteroid"/>
</dbReference>
<organism evidence="4 5">
    <name type="scientific">Glonium stellatum</name>
    <dbReference type="NCBI Taxonomy" id="574774"/>
    <lineage>
        <taxon>Eukaryota</taxon>
        <taxon>Fungi</taxon>
        <taxon>Dikarya</taxon>
        <taxon>Ascomycota</taxon>
        <taxon>Pezizomycotina</taxon>
        <taxon>Dothideomycetes</taxon>
        <taxon>Pleosporomycetidae</taxon>
        <taxon>Gloniales</taxon>
        <taxon>Gloniaceae</taxon>
        <taxon>Glonium</taxon>
    </lineage>
</organism>
<dbReference type="Pfam" id="PF12813">
    <property type="entry name" value="XPG_I_2"/>
    <property type="match status" value="1"/>
</dbReference>
<evidence type="ECO:0000313" key="4">
    <source>
        <dbReference type="EMBL" id="OCL01408.1"/>
    </source>
</evidence>
<dbReference type="InterPro" id="IPR039436">
    <property type="entry name" value="Asteroid_dom"/>
</dbReference>
<evidence type="ECO:0000256" key="2">
    <source>
        <dbReference type="SAM" id="MobiDB-lite"/>
    </source>
</evidence>
<evidence type="ECO:0000256" key="1">
    <source>
        <dbReference type="ARBA" id="ARBA00007398"/>
    </source>
</evidence>
<dbReference type="OrthoDB" id="5297549at2759"/>
<dbReference type="CDD" id="cd18675">
    <property type="entry name" value="PIN_SpAst1-like"/>
    <property type="match status" value="1"/>
</dbReference>
<proteinExistence type="inferred from homology"/>
<evidence type="ECO:0000313" key="5">
    <source>
        <dbReference type="Proteomes" id="UP000250140"/>
    </source>
</evidence>
<keyword evidence="5" id="KW-1185">Reference proteome</keyword>
<dbReference type="Gene3D" id="3.40.50.1010">
    <property type="entry name" value="5'-nuclease"/>
    <property type="match status" value="1"/>
</dbReference>
<accession>A0A8E2END0</accession>
<protein>
    <recommendedName>
        <fullName evidence="3">Asteroid domain-containing protein</fullName>
    </recommendedName>
</protein>
<dbReference type="PANTHER" id="PTHR15665:SF1">
    <property type="entry name" value="PROTEIN ASTEROID HOMOLOG 1"/>
    <property type="match status" value="1"/>
</dbReference>
<reference evidence="4 5" key="1">
    <citation type="journal article" date="2016" name="Nat. Commun.">
        <title>Ectomycorrhizal ecology is imprinted in the genome of the dominant symbiotic fungus Cenococcum geophilum.</title>
        <authorList>
            <consortium name="DOE Joint Genome Institute"/>
            <person name="Peter M."/>
            <person name="Kohler A."/>
            <person name="Ohm R.A."/>
            <person name="Kuo A."/>
            <person name="Krutzmann J."/>
            <person name="Morin E."/>
            <person name="Arend M."/>
            <person name="Barry K.W."/>
            <person name="Binder M."/>
            <person name="Choi C."/>
            <person name="Clum A."/>
            <person name="Copeland A."/>
            <person name="Grisel N."/>
            <person name="Haridas S."/>
            <person name="Kipfer T."/>
            <person name="LaButti K."/>
            <person name="Lindquist E."/>
            <person name="Lipzen A."/>
            <person name="Maire R."/>
            <person name="Meier B."/>
            <person name="Mihaltcheva S."/>
            <person name="Molinier V."/>
            <person name="Murat C."/>
            <person name="Poggeler S."/>
            <person name="Quandt C.A."/>
            <person name="Sperisen C."/>
            <person name="Tritt A."/>
            <person name="Tisserant E."/>
            <person name="Crous P.W."/>
            <person name="Henrissat B."/>
            <person name="Nehls U."/>
            <person name="Egli S."/>
            <person name="Spatafora J.W."/>
            <person name="Grigoriev I.V."/>
            <person name="Martin F.M."/>
        </authorList>
    </citation>
    <scope>NUCLEOTIDE SEQUENCE [LARGE SCALE GENOMIC DNA]</scope>
    <source>
        <strain evidence="4 5">CBS 207.34</strain>
    </source>
</reference>